<organism evidence="2 3">
    <name type="scientific">Tissierella carlieri</name>
    <dbReference type="NCBI Taxonomy" id="689904"/>
    <lineage>
        <taxon>Bacteria</taxon>
        <taxon>Bacillati</taxon>
        <taxon>Bacillota</taxon>
        <taxon>Tissierellia</taxon>
        <taxon>Tissierellales</taxon>
        <taxon>Tissierellaceae</taxon>
        <taxon>Tissierella</taxon>
    </lineage>
</organism>
<comment type="caution">
    <text evidence="2">The sequence shown here is derived from an EMBL/GenBank/DDBJ whole genome shotgun (WGS) entry which is preliminary data.</text>
</comment>
<dbReference type="RefSeq" id="WP_216560016.1">
    <property type="nucleotide sequence ID" value="NZ_JAHLOH010000040.1"/>
</dbReference>
<dbReference type="Pfam" id="PF01863">
    <property type="entry name" value="YgjP-like"/>
    <property type="match status" value="1"/>
</dbReference>
<dbReference type="InterPro" id="IPR002725">
    <property type="entry name" value="YgjP-like_metallopeptidase"/>
</dbReference>
<dbReference type="PANTHER" id="PTHR30399">
    <property type="entry name" value="UNCHARACTERIZED PROTEIN YGJP"/>
    <property type="match status" value="1"/>
</dbReference>
<proteinExistence type="predicted"/>
<dbReference type="EMBL" id="JANGAC010000022">
    <property type="protein sequence ID" value="MCQ4925421.1"/>
    <property type="molecule type" value="Genomic_DNA"/>
</dbReference>
<dbReference type="PANTHER" id="PTHR30399:SF1">
    <property type="entry name" value="UTP PYROPHOSPHATASE"/>
    <property type="match status" value="1"/>
</dbReference>
<feature type="domain" description="YgjP-like metallopeptidase" evidence="1">
    <location>
        <begin position="22"/>
        <end position="228"/>
    </location>
</feature>
<dbReference type="InterPro" id="IPR053136">
    <property type="entry name" value="UTP_pyrophosphatase-like"/>
</dbReference>
<keyword evidence="3" id="KW-1185">Reference proteome</keyword>
<name>A0ABT1SG07_9FIRM</name>
<reference evidence="2 3" key="1">
    <citation type="submission" date="2022-06" db="EMBL/GenBank/DDBJ databases">
        <title>Isolation of gut microbiota from human fecal samples.</title>
        <authorList>
            <person name="Pamer E.G."/>
            <person name="Barat B."/>
            <person name="Waligurski E."/>
            <person name="Medina S."/>
            <person name="Paddock L."/>
            <person name="Mostad J."/>
        </authorList>
    </citation>
    <scope>NUCLEOTIDE SEQUENCE [LARGE SCALE GENOMIC DNA]</scope>
    <source>
        <strain evidence="2 3">DFI.7.95</strain>
    </source>
</reference>
<accession>A0ABT1SG07</accession>
<evidence type="ECO:0000313" key="3">
    <source>
        <dbReference type="Proteomes" id="UP001524478"/>
    </source>
</evidence>
<dbReference type="CDD" id="cd07344">
    <property type="entry name" value="M48_yhfN_like"/>
    <property type="match status" value="1"/>
</dbReference>
<dbReference type="Proteomes" id="UP001524478">
    <property type="component" value="Unassembled WGS sequence"/>
</dbReference>
<protein>
    <submittedName>
        <fullName evidence="2">M48 family metallopeptidase</fullName>
    </submittedName>
</protein>
<gene>
    <name evidence="2" type="ORF">NE686_20115</name>
</gene>
<evidence type="ECO:0000313" key="2">
    <source>
        <dbReference type="EMBL" id="MCQ4925421.1"/>
    </source>
</evidence>
<evidence type="ECO:0000259" key="1">
    <source>
        <dbReference type="Pfam" id="PF01863"/>
    </source>
</evidence>
<sequence length="235" mass="28101">MITLIINDIEIEITKKNIKNIHLSVHPPNGEVKISAPKRMTEDAIRLFAMSKMSWIKKQREKFKNQEKIPEYEYVSGESHYYFGEKYLLNVVHQSSNKPRVEIINNKYIDLYVNEESSKEKRENIMKEWYRKELKSIIPSMINKWEKIMDLRVKEWGVKQMKTRWGTCNPKAKRIWLNLELAKKPPHCLEYIIVHEMAHLIEKGHGDKFKAIMDKYYPDWRNVRKELNGLVIDGI</sequence>